<gene>
    <name evidence="2" type="ORF">AGLY_009304</name>
</gene>
<sequence length="479" mass="55818">MTSRSKRLVNAAMTVCQVEKRRFIPPAKKEDFTDSIKLNNAVFNQIMSNKNPILDNNDINNENLIDSLTDYSRDTVDRLPLNEKNKNNIVINDTDSIDHIILNTPSCSRVLVFDFTNNTSNKNEVLLECSETTQVSKSPTPEQLDLQYVFLDSGEANSITLEKSFEIGAEEREHIFNNFWGLNDYQRQRDFLINCTKETEIKRKRTKKDISRWNVTFNYYLSYNSNEKKICQQFLLKTLDMSQKCLRYTLKNKTPINTSPKDRRGKTVPKNKTSDDKLSAVHTFIQSLPAVPSHYCRSSSNKKYLPSDINNASRLYVIYVDFCSKNGHNVVSIRVFLNIFREYNIGFHKPKKDKCRVCMKFENITEPVNSQEQECYEKHLADKEKCKEIFLFDQQLSKAMGNFCCTSFDLQKVLNTPYAPNEMNLYYSRKYSFYNCTVYESGFQNAFAYLWGEIDGQRGCNEIVSSIYKFLNKVDDEKK</sequence>
<comment type="caution">
    <text evidence="2">The sequence shown here is derived from an EMBL/GenBank/DDBJ whole genome shotgun (WGS) entry which is preliminary data.</text>
</comment>
<dbReference type="Proteomes" id="UP000475862">
    <property type="component" value="Unassembled WGS sequence"/>
</dbReference>
<dbReference type="OrthoDB" id="6628586at2759"/>
<dbReference type="PANTHER" id="PTHR10773">
    <property type="entry name" value="DNA-DIRECTED RNA POLYMERASES I, II, AND III SUBUNIT RPABC2"/>
    <property type="match status" value="1"/>
</dbReference>
<name>A0A6G0TK69_APHGL</name>
<evidence type="ECO:0000313" key="2">
    <source>
        <dbReference type="EMBL" id="KAE9533263.1"/>
    </source>
</evidence>
<keyword evidence="3" id="KW-1185">Reference proteome</keyword>
<evidence type="ECO:0000313" key="3">
    <source>
        <dbReference type="Proteomes" id="UP000475862"/>
    </source>
</evidence>
<evidence type="ECO:0000256" key="1">
    <source>
        <dbReference type="SAM" id="MobiDB-lite"/>
    </source>
</evidence>
<proteinExistence type="predicted"/>
<reference evidence="2 3" key="1">
    <citation type="submission" date="2019-08" db="EMBL/GenBank/DDBJ databases">
        <title>The genome of the soybean aphid Biotype 1, its phylome, world population structure and adaptation to the North American continent.</title>
        <authorList>
            <person name="Giordano R."/>
            <person name="Donthu R.K."/>
            <person name="Hernandez A.G."/>
            <person name="Wright C.L."/>
            <person name="Zimin A.V."/>
        </authorList>
    </citation>
    <scope>NUCLEOTIDE SEQUENCE [LARGE SCALE GENOMIC DNA]</scope>
    <source>
        <tissue evidence="2">Whole aphids</tissue>
    </source>
</reference>
<organism evidence="2 3">
    <name type="scientific">Aphis glycines</name>
    <name type="common">Soybean aphid</name>
    <dbReference type="NCBI Taxonomy" id="307491"/>
    <lineage>
        <taxon>Eukaryota</taxon>
        <taxon>Metazoa</taxon>
        <taxon>Ecdysozoa</taxon>
        <taxon>Arthropoda</taxon>
        <taxon>Hexapoda</taxon>
        <taxon>Insecta</taxon>
        <taxon>Pterygota</taxon>
        <taxon>Neoptera</taxon>
        <taxon>Paraneoptera</taxon>
        <taxon>Hemiptera</taxon>
        <taxon>Sternorrhyncha</taxon>
        <taxon>Aphidomorpha</taxon>
        <taxon>Aphidoidea</taxon>
        <taxon>Aphididae</taxon>
        <taxon>Aphidini</taxon>
        <taxon>Aphis</taxon>
        <taxon>Aphis</taxon>
    </lineage>
</organism>
<feature type="region of interest" description="Disordered" evidence="1">
    <location>
        <begin position="255"/>
        <end position="275"/>
    </location>
</feature>
<protein>
    <submittedName>
        <fullName evidence="2">Uncharacterized protein</fullName>
    </submittedName>
</protein>
<dbReference type="EMBL" id="VYZN01000036">
    <property type="protein sequence ID" value="KAE9533263.1"/>
    <property type="molecule type" value="Genomic_DNA"/>
</dbReference>
<dbReference type="AlphaFoldDB" id="A0A6G0TK69"/>
<accession>A0A6G0TK69</accession>
<dbReference type="PANTHER" id="PTHR10773:SF19">
    <property type="match status" value="1"/>
</dbReference>